<accession>A0ABX6ICZ0</accession>
<feature type="transmembrane region" description="Helical" evidence="1">
    <location>
        <begin position="103"/>
        <end position="120"/>
    </location>
</feature>
<feature type="transmembrane region" description="Helical" evidence="1">
    <location>
        <begin position="27"/>
        <end position="49"/>
    </location>
</feature>
<name>A0ABX6ICZ0_9ACTN</name>
<dbReference type="EMBL" id="CP045809">
    <property type="protein sequence ID" value="QHN33783.1"/>
    <property type="molecule type" value="Genomic_DNA"/>
</dbReference>
<keyword evidence="3" id="KW-1185">Reference proteome</keyword>
<keyword evidence="1" id="KW-1133">Transmembrane helix</keyword>
<feature type="transmembrane region" description="Helical" evidence="1">
    <location>
        <begin position="126"/>
        <end position="150"/>
    </location>
</feature>
<dbReference type="InterPro" id="IPR021414">
    <property type="entry name" value="DUF3054"/>
</dbReference>
<keyword evidence="1" id="KW-0812">Transmembrane</keyword>
<feature type="transmembrane region" description="Helical" evidence="1">
    <location>
        <begin position="64"/>
        <end position="82"/>
    </location>
</feature>
<organism evidence="2 3">
    <name type="scientific">Gordonia pseudamarae</name>
    <dbReference type="NCBI Taxonomy" id="2831662"/>
    <lineage>
        <taxon>Bacteria</taxon>
        <taxon>Bacillati</taxon>
        <taxon>Actinomycetota</taxon>
        <taxon>Actinomycetes</taxon>
        <taxon>Mycobacteriales</taxon>
        <taxon>Gordoniaceae</taxon>
        <taxon>Gordonia</taxon>
    </lineage>
</organism>
<evidence type="ECO:0000313" key="2">
    <source>
        <dbReference type="EMBL" id="QHN33783.1"/>
    </source>
</evidence>
<evidence type="ECO:0000313" key="3">
    <source>
        <dbReference type="Proteomes" id="UP001059836"/>
    </source>
</evidence>
<dbReference type="Proteomes" id="UP001059836">
    <property type="component" value="Chromosome"/>
</dbReference>
<dbReference type="RefSeq" id="WP_213246170.1">
    <property type="nucleotide sequence ID" value="NZ_CP045806.1"/>
</dbReference>
<keyword evidence="1" id="KW-0472">Membrane</keyword>
<gene>
    <name evidence="2" type="ORF">GII31_01535</name>
</gene>
<proteinExistence type="predicted"/>
<dbReference type="Pfam" id="PF11255">
    <property type="entry name" value="DUF3054"/>
    <property type="match status" value="1"/>
</dbReference>
<sequence length="155" mass="16719">MSAASGPGTFSGAEPDRHPREGRRYTVPVWATALLDLVAVVVFVIIGRADHEHGLSPAGILDTLWPFAVGTAVGWTLVYLYTSVESAGSDERLFHPERLPQAITIWVCTVAIGMLLRWLFHQGVAVSFVIVASIALGLFLLGWRAVAALIGRRTA</sequence>
<evidence type="ECO:0000256" key="1">
    <source>
        <dbReference type="SAM" id="Phobius"/>
    </source>
</evidence>
<protein>
    <submittedName>
        <fullName evidence="2">DUF3054 family protein</fullName>
    </submittedName>
</protein>
<reference evidence="2" key="1">
    <citation type="journal article" date="2021" name="Nat. Microbiol.">
        <title>Cocultivation of an ultrasmall environmental parasitic bacterium with lytic ability against bacteria associated with wastewater foams.</title>
        <authorList>
            <person name="Batinovic S."/>
            <person name="Rose J.J.A."/>
            <person name="Ratcliffe J."/>
            <person name="Seviour R.J."/>
            <person name="Petrovski S."/>
        </authorList>
    </citation>
    <scope>NUCLEOTIDE SEQUENCE</scope>
    <source>
        <strain evidence="2">CON9</strain>
    </source>
</reference>